<dbReference type="GO" id="GO:0022857">
    <property type="term" value="F:transmembrane transporter activity"/>
    <property type="evidence" value="ECO:0007669"/>
    <property type="project" value="InterPro"/>
</dbReference>
<feature type="transmembrane region" description="Helical" evidence="1">
    <location>
        <begin position="110"/>
        <end position="132"/>
    </location>
</feature>
<keyword evidence="1" id="KW-0812">Transmembrane</keyword>
<feature type="transmembrane region" description="Helical" evidence="1">
    <location>
        <begin position="144"/>
        <end position="163"/>
    </location>
</feature>
<sequence length="218" mass="24598">MAVSGSSKYLHINEPSRKWSSCCKNKVLLLIIVVLCLTINWANILAFNFTVSNGSCGSWRFTSQHSCCDYDQLLGFNWFLAVRFLQGVAFAGDMATFGHFISYWTYKKQYAFFTATLCTYVELAPVFTNPVAGLFCDSSFGWPGVYYFHSITTIVLFSLFFLGRDTEDENAKRNVPYKQILTSPAAWAFTPTYLNKVQNFEVLETGLLGAVPPLLQDL</sequence>
<dbReference type="SUPFAM" id="SSF103473">
    <property type="entry name" value="MFS general substrate transporter"/>
    <property type="match status" value="1"/>
</dbReference>
<proteinExistence type="predicted"/>
<dbReference type="Proteomes" id="UP000887574">
    <property type="component" value="Unplaced"/>
</dbReference>
<dbReference type="PANTHER" id="PTHR45757:SF23">
    <property type="entry name" value="MAJOR FACILITATOR SUPERFAMILY (MFS) PROFILE DOMAIN-CONTAINING PROTEIN"/>
    <property type="match status" value="1"/>
</dbReference>
<keyword evidence="2" id="KW-1185">Reference proteome</keyword>
<accession>A0A915ERB3</accession>
<evidence type="ECO:0000313" key="2">
    <source>
        <dbReference type="Proteomes" id="UP000887574"/>
    </source>
</evidence>
<dbReference type="Pfam" id="PF07690">
    <property type="entry name" value="MFS_1"/>
    <property type="match status" value="1"/>
</dbReference>
<keyword evidence="1" id="KW-0472">Membrane</keyword>
<reference evidence="3" key="1">
    <citation type="submission" date="2022-11" db="UniProtKB">
        <authorList>
            <consortium name="WormBaseParasite"/>
        </authorList>
    </citation>
    <scope>IDENTIFICATION</scope>
</reference>
<evidence type="ECO:0000256" key="1">
    <source>
        <dbReference type="SAM" id="Phobius"/>
    </source>
</evidence>
<evidence type="ECO:0000313" key="3">
    <source>
        <dbReference type="WBParaSite" id="jg8961"/>
    </source>
</evidence>
<dbReference type="PANTHER" id="PTHR45757">
    <property type="entry name" value="PROTEIN CBG23364-RELATED"/>
    <property type="match status" value="1"/>
</dbReference>
<organism evidence="2 3">
    <name type="scientific">Ditylenchus dipsaci</name>
    <dbReference type="NCBI Taxonomy" id="166011"/>
    <lineage>
        <taxon>Eukaryota</taxon>
        <taxon>Metazoa</taxon>
        <taxon>Ecdysozoa</taxon>
        <taxon>Nematoda</taxon>
        <taxon>Chromadorea</taxon>
        <taxon>Rhabditida</taxon>
        <taxon>Tylenchina</taxon>
        <taxon>Tylenchomorpha</taxon>
        <taxon>Sphaerularioidea</taxon>
        <taxon>Anguinidae</taxon>
        <taxon>Anguininae</taxon>
        <taxon>Ditylenchus</taxon>
    </lineage>
</organism>
<dbReference type="WBParaSite" id="jg8961">
    <property type="protein sequence ID" value="jg8961"/>
    <property type="gene ID" value="jg8961"/>
</dbReference>
<name>A0A915ERB3_9BILA</name>
<dbReference type="AlphaFoldDB" id="A0A915ERB3"/>
<protein>
    <submittedName>
        <fullName evidence="3">Major facilitator superfamily (MFS) profile domain-containing protein</fullName>
    </submittedName>
</protein>
<keyword evidence="1" id="KW-1133">Transmembrane helix</keyword>
<dbReference type="InterPro" id="IPR036259">
    <property type="entry name" value="MFS_trans_sf"/>
</dbReference>
<feature type="transmembrane region" description="Helical" evidence="1">
    <location>
        <begin position="27"/>
        <end position="49"/>
    </location>
</feature>
<dbReference type="GO" id="GO:0016020">
    <property type="term" value="C:membrane"/>
    <property type="evidence" value="ECO:0007669"/>
    <property type="project" value="TreeGrafter"/>
</dbReference>
<dbReference type="Gene3D" id="1.20.1250.20">
    <property type="entry name" value="MFS general substrate transporter like domains"/>
    <property type="match status" value="1"/>
</dbReference>
<dbReference type="InterPro" id="IPR011701">
    <property type="entry name" value="MFS"/>
</dbReference>
<feature type="transmembrane region" description="Helical" evidence="1">
    <location>
        <begin position="78"/>
        <end position="98"/>
    </location>
</feature>